<dbReference type="PATRIC" id="fig|394096.3.peg.291"/>
<evidence type="ECO:0000256" key="4">
    <source>
        <dbReference type="ARBA" id="ARBA00023125"/>
    </source>
</evidence>
<dbReference type="InterPro" id="IPR000835">
    <property type="entry name" value="HTH_MarR-typ"/>
</dbReference>
<proteinExistence type="predicted"/>
<dbReference type="RefSeq" id="WP_240486469.1">
    <property type="nucleotide sequence ID" value="NZ_JMCB01000001.1"/>
</dbReference>
<dbReference type="SMART" id="SM00347">
    <property type="entry name" value="HTH_MARR"/>
    <property type="match status" value="1"/>
</dbReference>
<protein>
    <submittedName>
        <fullName evidence="8">Organic hydroperoxide resistance transcriptional regulator</fullName>
    </submittedName>
</protein>
<dbReference type="InterPro" id="IPR036390">
    <property type="entry name" value="WH_DNA-bd_sf"/>
</dbReference>
<evidence type="ECO:0000256" key="2">
    <source>
        <dbReference type="ARBA" id="ARBA00022490"/>
    </source>
</evidence>
<sequence>MGAQLSFALYGAASRMIRLHRPFLEPFGLTYPQFLVMLALYDSEPRTVGSLGNELGMDNGTLTPLLKRLGAAGLVTRTRDERDERRVQIALTEAGEALRAELCAVPERIETACKLTDEGLVQLRDTLNGLGIARSTEAEETPNADRRQGASAVPAALLGSTKPSGEIKK</sequence>
<dbReference type="InterPro" id="IPR055166">
    <property type="entry name" value="Transc_reg_Sar_Rot_HTH"/>
</dbReference>
<evidence type="ECO:0000256" key="6">
    <source>
        <dbReference type="SAM" id="MobiDB-lite"/>
    </source>
</evidence>
<feature type="region of interest" description="Disordered" evidence="6">
    <location>
        <begin position="133"/>
        <end position="169"/>
    </location>
</feature>
<dbReference type="STRING" id="394096.DB31_0293"/>
<keyword evidence="5" id="KW-0804">Transcription</keyword>
<keyword evidence="2" id="KW-0963">Cytoplasm</keyword>
<dbReference type="PROSITE" id="PS50995">
    <property type="entry name" value="HTH_MARR_2"/>
    <property type="match status" value="1"/>
</dbReference>
<reference evidence="8 9" key="1">
    <citation type="submission" date="2014-04" db="EMBL/GenBank/DDBJ databases">
        <title>Genome assembly of Hyalangium minutum DSM 14724.</title>
        <authorList>
            <person name="Sharma G."/>
            <person name="Subramanian S."/>
        </authorList>
    </citation>
    <scope>NUCLEOTIDE SEQUENCE [LARGE SCALE GENOMIC DNA]</scope>
    <source>
        <strain evidence="8 9">DSM 14724</strain>
    </source>
</reference>
<keyword evidence="3" id="KW-0805">Transcription regulation</keyword>
<dbReference type="SUPFAM" id="SSF46785">
    <property type="entry name" value="Winged helix' DNA-binding domain"/>
    <property type="match status" value="1"/>
</dbReference>
<dbReference type="InterPro" id="IPR036388">
    <property type="entry name" value="WH-like_DNA-bd_sf"/>
</dbReference>
<keyword evidence="4" id="KW-0238">DNA-binding</keyword>
<dbReference type="GO" id="GO:0006950">
    <property type="term" value="P:response to stress"/>
    <property type="evidence" value="ECO:0007669"/>
    <property type="project" value="TreeGrafter"/>
</dbReference>
<dbReference type="EMBL" id="JMCB01000001">
    <property type="protein sequence ID" value="KFE72032.1"/>
    <property type="molecule type" value="Genomic_DNA"/>
</dbReference>
<evidence type="ECO:0000256" key="3">
    <source>
        <dbReference type="ARBA" id="ARBA00023015"/>
    </source>
</evidence>
<name>A0A085WWG9_9BACT</name>
<feature type="domain" description="HTH marR-type" evidence="7">
    <location>
        <begin position="2"/>
        <end position="132"/>
    </location>
</feature>
<keyword evidence="9" id="KW-1185">Reference proteome</keyword>
<organism evidence="8 9">
    <name type="scientific">Hyalangium minutum</name>
    <dbReference type="NCBI Taxonomy" id="394096"/>
    <lineage>
        <taxon>Bacteria</taxon>
        <taxon>Pseudomonadati</taxon>
        <taxon>Myxococcota</taxon>
        <taxon>Myxococcia</taxon>
        <taxon>Myxococcales</taxon>
        <taxon>Cystobacterineae</taxon>
        <taxon>Archangiaceae</taxon>
        <taxon>Hyalangium</taxon>
    </lineage>
</organism>
<gene>
    <name evidence="8" type="ORF">DB31_0293</name>
</gene>
<dbReference type="PANTHER" id="PTHR33164:SF5">
    <property type="entry name" value="ORGANIC HYDROPEROXIDE RESISTANCE TRANSCRIPTIONAL REGULATOR"/>
    <property type="match status" value="1"/>
</dbReference>
<dbReference type="Pfam" id="PF22381">
    <property type="entry name" value="Staph_reg_Sar_Rot"/>
    <property type="match status" value="1"/>
</dbReference>
<evidence type="ECO:0000256" key="5">
    <source>
        <dbReference type="ARBA" id="ARBA00023163"/>
    </source>
</evidence>
<dbReference type="GO" id="GO:0003700">
    <property type="term" value="F:DNA-binding transcription factor activity"/>
    <property type="evidence" value="ECO:0007669"/>
    <property type="project" value="InterPro"/>
</dbReference>
<dbReference type="InterPro" id="IPR039422">
    <property type="entry name" value="MarR/SlyA-like"/>
</dbReference>
<dbReference type="Gene3D" id="1.10.10.10">
    <property type="entry name" value="Winged helix-like DNA-binding domain superfamily/Winged helix DNA-binding domain"/>
    <property type="match status" value="1"/>
</dbReference>
<dbReference type="PANTHER" id="PTHR33164">
    <property type="entry name" value="TRANSCRIPTIONAL REGULATOR, MARR FAMILY"/>
    <property type="match status" value="1"/>
</dbReference>
<dbReference type="Proteomes" id="UP000028725">
    <property type="component" value="Unassembled WGS sequence"/>
</dbReference>
<dbReference type="GO" id="GO:0003677">
    <property type="term" value="F:DNA binding"/>
    <property type="evidence" value="ECO:0007669"/>
    <property type="project" value="UniProtKB-KW"/>
</dbReference>
<comment type="subcellular location">
    <subcellularLocation>
        <location evidence="1">Cytoplasm</location>
    </subcellularLocation>
</comment>
<evidence type="ECO:0000313" key="9">
    <source>
        <dbReference type="Proteomes" id="UP000028725"/>
    </source>
</evidence>
<evidence type="ECO:0000313" key="8">
    <source>
        <dbReference type="EMBL" id="KFE72032.1"/>
    </source>
</evidence>
<evidence type="ECO:0000259" key="7">
    <source>
        <dbReference type="PROSITE" id="PS50995"/>
    </source>
</evidence>
<evidence type="ECO:0000256" key="1">
    <source>
        <dbReference type="ARBA" id="ARBA00004496"/>
    </source>
</evidence>
<dbReference type="AlphaFoldDB" id="A0A085WWG9"/>
<comment type="caution">
    <text evidence="8">The sequence shown here is derived from an EMBL/GenBank/DDBJ whole genome shotgun (WGS) entry which is preliminary data.</text>
</comment>
<dbReference type="GO" id="GO:0005737">
    <property type="term" value="C:cytoplasm"/>
    <property type="evidence" value="ECO:0007669"/>
    <property type="project" value="UniProtKB-SubCell"/>
</dbReference>
<accession>A0A085WWG9</accession>